<evidence type="ECO:0000313" key="1">
    <source>
        <dbReference type="EMBL" id="CBA33708.1"/>
    </source>
</evidence>
<evidence type="ECO:0008006" key="2">
    <source>
        <dbReference type="Google" id="ProtNLM"/>
    </source>
</evidence>
<sequence length="204" mass="21282">MAALLADKYTSALHILGRRTLPLTHLKLTQHIVDFAALLELPQFDDVFICLGTTIKVAGSQAAFRAVDYDAVMAVAQMGRAQGATKLGVVSAMGADAKSGVFYNRVKGEVEDAIAQLGYTSVSIVRPSLLVGDRGPLNQPGRPGERIGLVVSKVLKPLIPANYLPVQAEDVAAGLVQAVKAGRPGVQRILSGALQGTATRAAAA</sequence>
<protein>
    <recommendedName>
        <fullName evidence="2">Nucleoside-diphosphate sugar epimerase</fullName>
    </recommendedName>
</protein>
<organism evidence="1">
    <name type="scientific">Curvibacter symbiont subsp. Hydra magnipapillata</name>
    <dbReference type="NCBI Taxonomy" id="667019"/>
    <lineage>
        <taxon>Bacteria</taxon>
        <taxon>Pseudomonadati</taxon>
        <taxon>Pseudomonadota</taxon>
        <taxon>Betaproteobacteria</taxon>
        <taxon>Burkholderiales</taxon>
        <taxon>Comamonadaceae</taxon>
        <taxon>Curvibacter</taxon>
    </lineage>
</organism>
<dbReference type="Gene3D" id="3.40.50.720">
    <property type="entry name" value="NAD(P)-binding Rossmann-like Domain"/>
    <property type="match status" value="1"/>
</dbReference>
<dbReference type="PANTHER" id="PTHR14097">
    <property type="entry name" value="OXIDOREDUCTASE HTATIP2"/>
    <property type="match status" value="1"/>
</dbReference>
<gene>
    <name evidence="1" type="ORF">Csp_B20410</name>
</gene>
<proteinExistence type="predicted"/>
<dbReference type="InterPro" id="IPR036291">
    <property type="entry name" value="NAD(P)-bd_dom_sf"/>
</dbReference>
<dbReference type="SUPFAM" id="SSF51735">
    <property type="entry name" value="NAD(P)-binding Rossmann-fold domains"/>
    <property type="match status" value="1"/>
</dbReference>
<accession>C9YGZ1</accession>
<reference evidence="1" key="1">
    <citation type="journal article" date="2010" name="Nature">
        <title>The Dynamic genome of Hydra.</title>
        <authorList>
            <person name="Chapman J.A."/>
            <person name="Kirkness E.F."/>
            <person name="Simakov O."/>
            <person name="Hampson S.E."/>
            <person name="Mitros T."/>
            <person name="Weinmaier T."/>
            <person name="Rattei T."/>
            <person name="Balasubramanian P.G."/>
            <person name="Borman J."/>
            <person name="Busam D."/>
            <person name="Disbennett K."/>
            <person name="Pfannkoch C."/>
            <person name="Sumin N."/>
            <person name="Sutton G."/>
            <person name="Viswanathan L."/>
            <person name="Walenz B."/>
            <person name="Goodstein D.M."/>
            <person name="Hellsten U."/>
            <person name="Kawashima T."/>
            <person name="Prochnik S.E."/>
            <person name="Putnam N.H."/>
            <person name="Shu S."/>
            <person name="Blumberg B."/>
            <person name="Dana C.E."/>
            <person name="Gee L."/>
            <person name="Kibler D.F."/>
            <person name="Law L."/>
            <person name="Lindgens D."/>
            <person name="Martinez D.E."/>
            <person name="Peng J."/>
            <person name="Wigge P.A."/>
            <person name="Bertulat B."/>
            <person name="Guder C."/>
            <person name="Nakamura Y."/>
            <person name="Ozbek S."/>
            <person name="Watanabe H."/>
            <person name="Khalturin K."/>
            <person name="Hemmrich G."/>
            <person name="Franke A."/>
            <person name="Augustin R."/>
            <person name="Fraune S."/>
            <person name="Hayakawa E."/>
            <person name="Hayakawa S."/>
            <person name="Hirose M."/>
            <person name="Hwang J."/>
            <person name="Ikeo K."/>
            <person name="Nishimiya-Fujisawa C."/>
            <person name="Ogura A."/>
            <person name="Takahashi T."/>
            <person name="Steinmetz P.R."/>
            <person name="Zhang X."/>
            <person name="Aufschnaiter R."/>
            <person name="Eder M.K."/>
            <person name="Gorny A.K."/>
            <person name="Salvenmoser W."/>
            <person name="Heimberg A.M."/>
            <person name="Wheeler B.M."/>
            <person name="Peterson K.J."/>
            <person name="Boettger A."/>
            <person name="Tischler P."/>
            <person name="Wolf A."/>
            <person name="Gojobori T."/>
            <person name="Remington K.A."/>
            <person name="Strausberg R.L."/>
            <person name="Venter J."/>
            <person name="Technau U."/>
            <person name="Hobmayer B."/>
            <person name="Bosch T.C."/>
            <person name="Holstein T.W."/>
            <person name="Fujisawa T."/>
            <person name="Bode H.R."/>
            <person name="David C.N."/>
            <person name="Rokhsar D.S."/>
            <person name="Steele R.E."/>
        </authorList>
    </citation>
    <scope>NUCLEOTIDE SEQUENCE</scope>
</reference>
<dbReference type="EMBL" id="FN543108">
    <property type="protein sequence ID" value="CBA33708.1"/>
    <property type="molecule type" value="Genomic_DNA"/>
</dbReference>
<name>C9YGZ1_CURXX</name>
<dbReference type="PANTHER" id="PTHR14097:SF7">
    <property type="entry name" value="OXIDOREDUCTASE HTATIP2"/>
    <property type="match status" value="1"/>
</dbReference>
<dbReference type="AlphaFoldDB" id="C9YGZ1"/>